<name>M2RDI1_CERS8</name>
<dbReference type="AlphaFoldDB" id="M2RDI1"/>
<dbReference type="Proteomes" id="UP000016930">
    <property type="component" value="Unassembled WGS sequence"/>
</dbReference>
<dbReference type="STRING" id="914234.M2RDI1"/>
<dbReference type="EMBL" id="KB445798">
    <property type="protein sequence ID" value="EMD36487.1"/>
    <property type="molecule type" value="Genomic_DNA"/>
</dbReference>
<dbReference type="HOGENOM" id="CLU_076654_0_0_1"/>
<accession>M2RDI1</accession>
<feature type="region of interest" description="Disordered" evidence="1">
    <location>
        <begin position="326"/>
        <end position="351"/>
    </location>
</feature>
<evidence type="ECO:0000313" key="2">
    <source>
        <dbReference type="EMBL" id="EMD36487.1"/>
    </source>
</evidence>
<gene>
    <name evidence="2" type="ORF">CERSUDRAFT_95787</name>
</gene>
<reference evidence="2 3" key="1">
    <citation type="journal article" date="2012" name="Proc. Natl. Acad. Sci. U.S.A.">
        <title>Comparative genomics of Ceriporiopsis subvermispora and Phanerochaete chrysosporium provide insight into selective ligninolysis.</title>
        <authorList>
            <person name="Fernandez-Fueyo E."/>
            <person name="Ruiz-Duenas F.J."/>
            <person name="Ferreira P."/>
            <person name="Floudas D."/>
            <person name="Hibbett D.S."/>
            <person name="Canessa P."/>
            <person name="Larrondo L.F."/>
            <person name="James T.Y."/>
            <person name="Seelenfreund D."/>
            <person name="Lobos S."/>
            <person name="Polanco R."/>
            <person name="Tello M."/>
            <person name="Honda Y."/>
            <person name="Watanabe T."/>
            <person name="Watanabe T."/>
            <person name="Ryu J.S."/>
            <person name="Kubicek C.P."/>
            <person name="Schmoll M."/>
            <person name="Gaskell J."/>
            <person name="Hammel K.E."/>
            <person name="St John F.J."/>
            <person name="Vanden Wymelenberg A."/>
            <person name="Sabat G."/>
            <person name="Splinter BonDurant S."/>
            <person name="Syed K."/>
            <person name="Yadav J.S."/>
            <person name="Doddapaneni H."/>
            <person name="Subramanian V."/>
            <person name="Lavin J.L."/>
            <person name="Oguiza J.A."/>
            <person name="Perez G."/>
            <person name="Pisabarro A.G."/>
            <person name="Ramirez L."/>
            <person name="Santoyo F."/>
            <person name="Master E."/>
            <person name="Coutinho P.M."/>
            <person name="Henrissat B."/>
            <person name="Lombard V."/>
            <person name="Magnuson J.K."/>
            <person name="Kuees U."/>
            <person name="Hori C."/>
            <person name="Igarashi K."/>
            <person name="Samejima M."/>
            <person name="Held B.W."/>
            <person name="Barry K.W."/>
            <person name="LaButti K.M."/>
            <person name="Lapidus A."/>
            <person name="Lindquist E.A."/>
            <person name="Lucas S.M."/>
            <person name="Riley R."/>
            <person name="Salamov A.A."/>
            <person name="Hoffmeister D."/>
            <person name="Schwenk D."/>
            <person name="Hadar Y."/>
            <person name="Yarden O."/>
            <person name="de Vries R.P."/>
            <person name="Wiebenga A."/>
            <person name="Stenlid J."/>
            <person name="Eastwood D."/>
            <person name="Grigoriev I.V."/>
            <person name="Berka R.M."/>
            <person name="Blanchette R.A."/>
            <person name="Kersten P."/>
            <person name="Martinez A.T."/>
            <person name="Vicuna R."/>
            <person name="Cullen D."/>
        </authorList>
    </citation>
    <scope>NUCLEOTIDE SEQUENCE [LARGE SCALE GENOMIC DNA]</scope>
    <source>
        <strain evidence="2 3">B</strain>
    </source>
</reference>
<proteinExistence type="predicted"/>
<keyword evidence="3" id="KW-1185">Reference proteome</keyword>
<evidence type="ECO:0000313" key="3">
    <source>
        <dbReference type="Proteomes" id="UP000016930"/>
    </source>
</evidence>
<dbReference type="OrthoDB" id="2792256at2759"/>
<sequence length="351" mass="40475">MAAFEAALARDEAAEENSPPELQSCSIQVAHASKNSPRAEMSAEEQSMWHEYEVHGAEFDGGLDVAQEERRRIETIMDVMALWNAGIPDEPETQPDDGPDNCEEEQLEWERYLQEDEEMADVLADQDAEQTAEELQTSPEHASKWFPYPNKTVFLLDVLTNLPRLRVTDALMRVFLWILREIGARNVLSFSSLRKFQDLLRKTCSVPTKQYTSPKANIFYYNDPRVILAKDWSTPEIRREMRVYPVIPKGPVTEIWHADKFRKKMNVDMLSLMYDTGQGRHFYVRELAQLEDGHYVIPIRWLELEQTGEIVADAFLPKSLEPVKQPKSLQPVKQPKSLGFVKRPKSLEPVK</sequence>
<protein>
    <submittedName>
        <fullName evidence="2">Uncharacterized protein</fullName>
    </submittedName>
</protein>
<feature type="region of interest" description="Disordered" evidence="1">
    <location>
        <begin position="1"/>
        <end position="23"/>
    </location>
</feature>
<organism evidence="2 3">
    <name type="scientific">Ceriporiopsis subvermispora (strain B)</name>
    <name type="common">White-rot fungus</name>
    <name type="synonym">Gelatoporia subvermispora</name>
    <dbReference type="NCBI Taxonomy" id="914234"/>
    <lineage>
        <taxon>Eukaryota</taxon>
        <taxon>Fungi</taxon>
        <taxon>Dikarya</taxon>
        <taxon>Basidiomycota</taxon>
        <taxon>Agaricomycotina</taxon>
        <taxon>Agaricomycetes</taxon>
        <taxon>Polyporales</taxon>
        <taxon>Gelatoporiaceae</taxon>
        <taxon>Gelatoporia</taxon>
    </lineage>
</organism>
<evidence type="ECO:0000256" key="1">
    <source>
        <dbReference type="SAM" id="MobiDB-lite"/>
    </source>
</evidence>